<dbReference type="Proteomes" id="UP000281406">
    <property type="component" value="Unassembled WGS sequence"/>
</dbReference>
<dbReference type="InterPro" id="IPR017452">
    <property type="entry name" value="GPCR_Rhodpsn_7TM"/>
</dbReference>
<dbReference type="PRINTS" id="PR00237">
    <property type="entry name" value="GPCRRHODOPSN"/>
</dbReference>
<organism evidence="11 12">
    <name type="scientific">Anabarilius grahami</name>
    <name type="common">Kanglang fish</name>
    <name type="synonym">Barilius grahami</name>
    <dbReference type="NCBI Taxonomy" id="495550"/>
    <lineage>
        <taxon>Eukaryota</taxon>
        <taxon>Metazoa</taxon>
        <taxon>Chordata</taxon>
        <taxon>Craniata</taxon>
        <taxon>Vertebrata</taxon>
        <taxon>Euteleostomi</taxon>
        <taxon>Actinopterygii</taxon>
        <taxon>Neopterygii</taxon>
        <taxon>Teleostei</taxon>
        <taxon>Ostariophysi</taxon>
        <taxon>Cypriniformes</taxon>
        <taxon>Xenocyprididae</taxon>
        <taxon>Xenocypridinae</taxon>
        <taxon>Xenocypridinae incertae sedis</taxon>
        <taxon>Anabarilius</taxon>
    </lineage>
</organism>
<gene>
    <name evidence="11" type="ORF">DPX16_5673</name>
</gene>
<feature type="compositionally biased region" description="Polar residues" evidence="8">
    <location>
        <begin position="568"/>
        <end position="579"/>
    </location>
</feature>
<proteinExistence type="predicted"/>
<dbReference type="InterPro" id="IPR000276">
    <property type="entry name" value="GPCR_Rhodpsn"/>
</dbReference>
<evidence type="ECO:0000256" key="1">
    <source>
        <dbReference type="ARBA" id="ARBA00004141"/>
    </source>
</evidence>
<feature type="compositionally biased region" description="Basic and acidic residues" evidence="8">
    <location>
        <begin position="213"/>
        <end position="227"/>
    </location>
</feature>
<dbReference type="PROSITE" id="PS50262">
    <property type="entry name" value="G_PROTEIN_RECEP_F1_2"/>
    <property type="match status" value="2"/>
</dbReference>
<evidence type="ECO:0000256" key="8">
    <source>
        <dbReference type="SAM" id="MobiDB-lite"/>
    </source>
</evidence>
<feature type="region of interest" description="Disordered" evidence="8">
    <location>
        <begin position="197"/>
        <end position="256"/>
    </location>
</feature>
<feature type="transmembrane region" description="Helical" evidence="9">
    <location>
        <begin position="296"/>
        <end position="313"/>
    </location>
</feature>
<feature type="transmembrane region" description="Helical" evidence="9">
    <location>
        <begin position="114"/>
        <end position="138"/>
    </location>
</feature>
<feature type="transmembrane region" description="Helical" evidence="9">
    <location>
        <begin position="613"/>
        <end position="633"/>
    </location>
</feature>
<feature type="compositionally biased region" description="Polar residues" evidence="8">
    <location>
        <begin position="231"/>
        <end position="256"/>
    </location>
</feature>
<feature type="transmembrane region" description="Helical" evidence="9">
    <location>
        <begin position="523"/>
        <end position="549"/>
    </location>
</feature>
<dbReference type="GO" id="GO:0005886">
    <property type="term" value="C:plasma membrane"/>
    <property type="evidence" value="ECO:0007669"/>
    <property type="project" value="TreeGrafter"/>
</dbReference>
<evidence type="ECO:0000256" key="2">
    <source>
        <dbReference type="ARBA" id="ARBA00022692"/>
    </source>
</evidence>
<dbReference type="Gene3D" id="1.20.1070.10">
    <property type="entry name" value="Rhodopsin 7-helix transmembrane proteins"/>
    <property type="match status" value="2"/>
</dbReference>
<keyword evidence="4" id="KW-0297">G-protein coupled receptor</keyword>
<dbReference type="Pfam" id="PF00001">
    <property type="entry name" value="7tm_1"/>
    <property type="match status" value="2"/>
</dbReference>
<evidence type="ECO:0000256" key="6">
    <source>
        <dbReference type="ARBA" id="ARBA00023170"/>
    </source>
</evidence>
<dbReference type="OrthoDB" id="9909512at2759"/>
<name>A0A3N0YPZ4_ANAGA</name>
<dbReference type="PANTHER" id="PTHR45695:SF9">
    <property type="entry name" value="LEUCOKININ RECEPTOR"/>
    <property type="match status" value="1"/>
</dbReference>
<dbReference type="EMBL" id="RJVU01031169">
    <property type="protein sequence ID" value="ROL48279.1"/>
    <property type="molecule type" value="Genomic_DNA"/>
</dbReference>
<evidence type="ECO:0000256" key="5">
    <source>
        <dbReference type="ARBA" id="ARBA00023136"/>
    </source>
</evidence>
<keyword evidence="12" id="KW-1185">Reference proteome</keyword>
<reference evidence="11 12" key="1">
    <citation type="submission" date="2018-10" db="EMBL/GenBank/DDBJ databases">
        <title>Genome assembly for a Yunnan-Guizhou Plateau 3E fish, Anabarilius grahami (Regan), and its evolutionary and genetic applications.</title>
        <authorList>
            <person name="Jiang W."/>
        </authorList>
    </citation>
    <scope>NUCLEOTIDE SEQUENCE [LARGE SCALE GENOMIC DNA]</scope>
    <source>
        <strain evidence="11">AG-KIZ</strain>
        <tissue evidence="11">Muscle</tissue>
    </source>
</reference>
<feature type="transmembrane region" description="Helical" evidence="9">
    <location>
        <begin position="264"/>
        <end position="284"/>
    </location>
</feature>
<comment type="caution">
    <text evidence="11">The sequence shown here is derived from an EMBL/GenBank/DDBJ whole genome shotgun (WGS) entry which is preliminary data.</text>
</comment>
<evidence type="ECO:0000256" key="3">
    <source>
        <dbReference type="ARBA" id="ARBA00022989"/>
    </source>
</evidence>
<evidence type="ECO:0000313" key="12">
    <source>
        <dbReference type="Proteomes" id="UP000281406"/>
    </source>
</evidence>
<dbReference type="PANTHER" id="PTHR45695">
    <property type="entry name" value="LEUCOKININ RECEPTOR-RELATED"/>
    <property type="match status" value="1"/>
</dbReference>
<evidence type="ECO:0000313" key="11">
    <source>
        <dbReference type="EMBL" id="ROL48279.1"/>
    </source>
</evidence>
<accession>A0A3N0YPZ4</accession>
<evidence type="ECO:0000256" key="7">
    <source>
        <dbReference type="ARBA" id="ARBA00023224"/>
    </source>
</evidence>
<comment type="subcellular location">
    <subcellularLocation>
        <location evidence="1">Membrane</location>
        <topology evidence="1">Multi-pass membrane protein</topology>
    </subcellularLocation>
</comment>
<protein>
    <submittedName>
        <fullName evidence="11">Neuropeptide Y receptor type 1</fullName>
    </submittedName>
</protein>
<keyword evidence="6 11" id="KW-0675">Receptor</keyword>
<evidence type="ECO:0000256" key="9">
    <source>
        <dbReference type="SAM" id="Phobius"/>
    </source>
</evidence>
<feature type="region of interest" description="Disordered" evidence="8">
    <location>
        <begin position="559"/>
        <end position="579"/>
    </location>
</feature>
<feature type="domain" description="G-protein coupled receptors family 1 profile" evidence="10">
    <location>
        <begin position="370"/>
        <end position="661"/>
    </location>
</feature>
<keyword evidence="2 9" id="KW-0812">Transmembrane</keyword>
<evidence type="ECO:0000256" key="4">
    <source>
        <dbReference type="ARBA" id="ARBA00023040"/>
    </source>
</evidence>
<keyword evidence="3 9" id="KW-1133">Transmembrane helix</keyword>
<dbReference type="AlphaFoldDB" id="A0A3N0YPZ4"/>
<keyword evidence="5 9" id="KW-0472">Membrane</keyword>
<keyword evidence="7" id="KW-0807">Transducer</keyword>
<feature type="transmembrane region" description="Helical" evidence="9">
    <location>
        <begin position="166"/>
        <end position="191"/>
    </location>
</feature>
<feature type="domain" description="G-protein coupled receptors family 1 profile" evidence="10">
    <location>
        <begin position="12"/>
        <end position="312"/>
    </location>
</feature>
<dbReference type="SUPFAM" id="SSF81321">
    <property type="entry name" value="Family A G protein-coupled receptor-like"/>
    <property type="match status" value="2"/>
</dbReference>
<sequence length="670" mass="74168">MRAIFCLTGIIGNGLLGLCSLPKSRSQLRTGDILFINLAVSNLITNCLVDLPETMAHFAKTWLKSKDYCGVTQFSHEISETSSIFSTMFISMYWHQKLVGSIRRGGAPVQMDNLRLVAVLLAGSWTVATAFSLPHIFIAEHDGNESLEVCEELFPSPAAKQTFDGMYLTLANVVPIVGITYATIQIVITLLRSQKRIKDRSSGTNPPPSSVDQRLEGTAERSMEASSERSPISNKISTHQPAPQKTQVRSNPSSGNNVRAAKSVVAVATIFIFCWFTHLVLRIYSSFRNTVLAVKLTNFIGASYVCFVPFVYLHGVKKLKCQCCSLSTTGSANAESFPNRLQEENNSEMEVQDWIESSIRAFFCLTGITGNFWLGLRSLPKSRSQLRPNDILFINLAVSNLITNCLVDLPDTLAQFVNSWFIGKNYCGVLQFSSDLSETSSIFSTMFISMYWHQKLVGSIRRGGAPVQMDNLRLVVILLAGSWIVALMFSVPHFFIAEHDGNETLEVCEERFPTPAEKRTFDALYLILVNVVPLVGITYASVQIVLTLLQSQKRIMGHSKGANHAPTEANNSGTQAEATKSKVVNNTINPQQQKTQVRSNPSSSNQVRAAKSVVAVATIFIICWFTHLVLRIYSSFRNSILAVKLTNFIGASYTCFVPYVYLHGVKKLNC</sequence>
<dbReference type="CDD" id="cd00637">
    <property type="entry name" value="7tm_classA_rhodopsin-like"/>
    <property type="match status" value="2"/>
</dbReference>
<feature type="transmembrane region" description="Helical" evidence="9">
    <location>
        <begin position="472"/>
        <end position="496"/>
    </location>
</feature>
<feature type="transmembrane region" description="Helical" evidence="9">
    <location>
        <begin position="639"/>
        <end position="662"/>
    </location>
</feature>
<dbReference type="GO" id="GO:0004930">
    <property type="term" value="F:G protein-coupled receptor activity"/>
    <property type="evidence" value="ECO:0007669"/>
    <property type="project" value="UniProtKB-KW"/>
</dbReference>
<evidence type="ECO:0000259" key="10">
    <source>
        <dbReference type="PROSITE" id="PS50262"/>
    </source>
</evidence>